<protein>
    <submittedName>
        <fullName evidence="1">Uncharacterized protein</fullName>
    </submittedName>
</protein>
<evidence type="ECO:0000313" key="1">
    <source>
        <dbReference type="EMBL" id="MCP9292064.1"/>
    </source>
</evidence>
<name>A0A9X2RHQ8_9BACT</name>
<sequence length="81" mass="9464">MSEPTEDEIKAFIEDVEFLIQTLKDSFESTDSQFFIDEHNDILYVKLEGLNDYEEHEIEEIAAPVLSELDLDFEEIIILPL</sequence>
<organism evidence="1 2">
    <name type="scientific">Gracilimonas sediminicola</name>
    <dbReference type="NCBI Taxonomy" id="2952158"/>
    <lineage>
        <taxon>Bacteria</taxon>
        <taxon>Pseudomonadati</taxon>
        <taxon>Balneolota</taxon>
        <taxon>Balneolia</taxon>
        <taxon>Balneolales</taxon>
        <taxon>Balneolaceae</taxon>
        <taxon>Gracilimonas</taxon>
    </lineage>
</organism>
<accession>A0A9X2RHQ8</accession>
<reference evidence="1" key="1">
    <citation type="submission" date="2022-06" db="EMBL/GenBank/DDBJ databases">
        <title>Gracilimonas sp. CAU 1638 isolated from sea sediment.</title>
        <authorList>
            <person name="Kim W."/>
        </authorList>
    </citation>
    <scope>NUCLEOTIDE SEQUENCE</scope>
    <source>
        <strain evidence="1">CAU 1638</strain>
    </source>
</reference>
<dbReference type="EMBL" id="JANDBC010000002">
    <property type="protein sequence ID" value="MCP9292064.1"/>
    <property type="molecule type" value="Genomic_DNA"/>
</dbReference>
<dbReference type="AlphaFoldDB" id="A0A9X2RHQ8"/>
<proteinExistence type="predicted"/>
<dbReference type="RefSeq" id="WP_255134939.1">
    <property type="nucleotide sequence ID" value="NZ_JANDBC010000002.1"/>
</dbReference>
<gene>
    <name evidence="1" type="ORF">NM125_10790</name>
</gene>
<comment type="caution">
    <text evidence="1">The sequence shown here is derived from an EMBL/GenBank/DDBJ whole genome shotgun (WGS) entry which is preliminary data.</text>
</comment>
<evidence type="ECO:0000313" key="2">
    <source>
        <dbReference type="Proteomes" id="UP001139125"/>
    </source>
</evidence>
<keyword evidence="2" id="KW-1185">Reference proteome</keyword>
<dbReference type="Proteomes" id="UP001139125">
    <property type="component" value="Unassembled WGS sequence"/>
</dbReference>